<evidence type="ECO:0000256" key="1">
    <source>
        <dbReference type="SAM" id="MobiDB-lite"/>
    </source>
</evidence>
<name>A0A9P4NMS0_9PEZI</name>
<feature type="compositionally biased region" description="Pro residues" evidence="1">
    <location>
        <begin position="367"/>
        <end position="377"/>
    </location>
</feature>
<gene>
    <name evidence="2" type="ORF">EJ08DRAFT_322760</name>
</gene>
<feature type="compositionally biased region" description="Low complexity" evidence="1">
    <location>
        <begin position="340"/>
        <end position="366"/>
    </location>
</feature>
<feature type="region of interest" description="Disordered" evidence="1">
    <location>
        <begin position="330"/>
        <end position="576"/>
    </location>
</feature>
<dbReference type="AlphaFoldDB" id="A0A9P4NMS0"/>
<accession>A0A9P4NMS0</accession>
<dbReference type="EMBL" id="MU007054">
    <property type="protein sequence ID" value="KAF2428649.1"/>
    <property type="molecule type" value="Genomic_DNA"/>
</dbReference>
<reference evidence="2" key="1">
    <citation type="journal article" date="2020" name="Stud. Mycol.">
        <title>101 Dothideomycetes genomes: a test case for predicting lifestyles and emergence of pathogens.</title>
        <authorList>
            <person name="Haridas S."/>
            <person name="Albert R."/>
            <person name="Binder M."/>
            <person name="Bloem J."/>
            <person name="Labutti K."/>
            <person name="Salamov A."/>
            <person name="Andreopoulos B."/>
            <person name="Baker S."/>
            <person name="Barry K."/>
            <person name="Bills G."/>
            <person name="Bluhm B."/>
            <person name="Cannon C."/>
            <person name="Castanera R."/>
            <person name="Culley D."/>
            <person name="Daum C."/>
            <person name="Ezra D."/>
            <person name="Gonzalez J."/>
            <person name="Henrissat B."/>
            <person name="Kuo A."/>
            <person name="Liang C."/>
            <person name="Lipzen A."/>
            <person name="Lutzoni F."/>
            <person name="Magnuson J."/>
            <person name="Mondo S."/>
            <person name="Nolan M."/>
            <person name="Ohm R."/>
            <person name="Pangilinan J."/>
            <person name="Park H.-J."/>
            <person name="Ramirez L."/>
            <person name="Alfaro M."/>
            <person name="Sun H."/>
            <person name="Tritt A."/>
            <person name="Yoshinaga Y."/>
            <person name="Zwiers L.-H."/>
            <person name="Turgeon B."/>
            <person name="Goodwin S."/>
            <person name="Spatafora J."/>
            <person name="Crous P."/>
            <person name="Grigoriev I."/>
        </authorList>
    </citation>
    <scope>NUCLEOTIDE SEQUENCE</scope>
    <source>
        <strain evidence="2">CBS 130266</strain>
    </source>
</reference>
<feature type="compositionally biased region" description="Basic and acidic residues" evidence="1">
    <location>
        <begin position="156"/>
        <end position="181"/>
    </location>
</feature>
<feature type="region of interest" description="Disordered" evidence="1">
    <location>
        <begin position="195"/>
        <end position="223"/>
    </location>
</feature>
<evidence type="ECO:0000313" key="3">
    <source>
        <dbReference type="Proteomes" id="UP000800235"/>
    </source>
</evidence>
<dbReference type="SUPFAM" id="SSF48445">
    <property type="entry name" value="14-3-3 protein"/>
    <property type="match status" value="1"/>
</dbReference>
<sequence length="576" mass="61824">MASSDVDQKYLGRIAAITAETNPLVSQSLFQILGLSVVLSRKLFRARKLRKLDTSRDTKSLELYHHIVWLSREGLSILEVCVLPYTQGGELGPECQVLASKLRASFYHIFCLFHNNPPITSASSQGHSGTQTPTPLSPKDDNGRRRTRSGSGGSQVEKRDSTPKRSSRDSKGKKPLLRDPIDSITSDASFLTNPYAGVQPGATPPPGLAPQVAGLTPQLPPGLAPIPPKPSAFLLPAINFIPLTSAHFRAATTTGASILAGAHPLRLSVAIEHAAFLWDCVHDHDGARQLARRAIRDLRQGEEEGVTDEGFEDAAEMVGILGRIMRRKSWEGTPGIGGQTSPAPATTTSTTGPSTMPATVPITTAPPSAPPTAPIPTTPRRINVLRDPANPTNLDGGPMGGTPTTPSSHRRDSKSSSSQAHKRSGSRSTTTQANTPRERTRVSGETPPRTRHSSGGNTGVTPPCGGPLKEVETPPRPPPKDYDYPRTTPSTTRIPSKQNTPSARVHDKATTPTSKPASQIKASPLRERTTPSTQPSTYRRSSEPTSPLRLEQYHVDEPAVINGFYDDDGRTSQRGR</sequence>
<keyword evidence="3" id="KW-1185">Reference proteome</keyword>
<feature type="compositionally biased region" description="Polar residues" evidence="1">
    <location>
        <begin position="530"/>
        <end position="545"/>
    </location>
</feature>
<protein>
    <recommendedName>
        <fullName evidence="4">14-3-3 domain-containing protein</fullName>
    </recommendedName>
</protein>
<dbReference type="InterPro" id="IPR036815">
    <property type="entry name" value="14-3-3_dom_sf"/>
</dbReference>
<dbReference type="Proteomes" id="UP000800235">
    <property type="component" value="Unassembled WGS sequence"/>
</dbReference>
<comment type="caution">
    <text evidence="2">The sequence shown here is derived from an EMBL/GenBank/DDBJ whole genome shotgun (WGS) entry which is preliminary data.</text>
</comment>
<proteinExistence type="predicted"/>
<evidence type="ECO:0008006" key="4">
    <source>
        <dbReference type="Google" id="ProtNLM"/>
    </source>
</evidence>
<organism evidence="2 3">
    <name type="scientific">Tothia fuscella</name>
    <dbReference type="NCBI Taxonomy" id="1048955"/>
    <lineage>
        <taxon>Eukaryota</taxon>
        <taxon>Fungi</taxon>
        <taxon>Dikarya</taxon>
        <taxon>Ascomycota</taxon>
        <taxon>Pezizomycotina</taxon>
        <taxon>Dothideomycetes</taxon>
        <taxon>Pleosporomycetidae</taxon>
        <taxon>Venturiales</taxon>
        <taxon>Cylindrosympodiaceae</taxon>
        <taxon>Tothia</taxon>
    </lineage>
</organism>
<feature type="region of interest" description="Disordered" evidence="1">
    <location>
        <begin position="122"/>
        <end position="181"/>
    </location>
</feature>
<feature type="compositionally biased region" description="Polar residues" evidence="1">
    <location>
        <begin position="122"/>
        <end position="134"/>
    </location>
</feature>
<feature type="compositionally biased region" description="Polar residues" evidence="1">
    <location>
        <begin position="510"/>
        <end position="521"/>
    </location>
</feature>
<feature type="compositionally biased region" description="Basic and acidic residues" evidence="1">
    <location>
        <begin position="469"/>
        <end position="484"/>
    </location>
</feature>
<feature type="compositionally biased region" description="Low complexity" evidence="1">
    <location>
        <begin position="485"/>
        <end position="496"/>
    </location>
</feature>
<evidence type="ECO:0000313" key="2">
    <source>
        <dbReference type="EMBL" id="KAF2428649.1"/>
    </source>
</evidence>
<dbReference type="OrthoDB" id="5370350at2759"/>
<feature type="compositionally biased region" description="Basic and acidic residues" evidence="1">
    <location>
        <begin position="567"/>
        <end position="576"/>
    </location>
</feature>